<comment type="caution">
    <text evidence="4">The sequence shown here is derived from an EMBL/GenBank/DDBJ whole genome shotgun (WGS) entry which is preliminary data.</text>
</comment>
<dbReference type="Proteomes" id="UP001596337">
    <property type="component" value="Unassembled WGS sequence"/>
</dbReference>
<evidence type="ECO:0000313" key="5">
    <source>
        <dbReference type="Proteomes" id="UP001596337"/>
    </source>
</evidence>
<dbReference type="CDD" id="cd06341">
    <property type="entry name" value="PBP1_ABC_ligand_binding-like"/>
    <property type="match status" value="1"/>
</dbReference>
<keyword evidence="5" id="KW-1185">Reference proteome</keyword>
<evidence type="ECO:0000259" key="3">
    <source>
        <dbReference type="Pfam" id="PF13458"/>
    </source>
</evidence>
<dbReference type="InterPro" id="IPR028081">
    <property type="entry name" value="Leu-bd"/>
</dbReference>
<protein>
    <submittedName>
        <fullName evidence="4">ABC transporter substrate-binding protein</fullName>
    </submittedName>
</protein>
<dbReference type="SUPFAM" id="SSF53822">
    <property type="entry name" value="Periplasmic binding protein-like I"/>
    <property type="match status" value="1"/>
</dbReference>
<reference evidence="5" key="1">
    <citation type="journal article" date="2019" name="Int. J. Syst. Evol. Microbiol.">
        <title>The Global Catalogue of Microorganisms (GCM) 10K type strain sequencing project: providing services to taxonomists for standard genome sequencing and annotation.</title>
        <authorList>
            <consortium name="The Broad Institute Genomics Platform"/>
            <consortium name="The Broad Institute Genome Sequencing Center for Infectious Disease"/>
            <person name="Wu L."/>
            <person name="Ma J."/>
        </authorList>
    </citation>
    <scope>NUCLEOTIDE SEQUENCE [LARGE SCALE GENOMIC DNA]</scope>
    <source>
        <strain evidence="5">KCTC 32255</strain>
    </source>
</reference>
<feature type="domain" description="Leucine-binding protein" evidence="3">
    <location>
        <begin position="2"/>
        <end position="321"/>
    </location>
</feature>
<name>A0ABW2C1D4_9PSEU</name>
<dbReference type="PANTHER" id="PTHR47235:SF1">
    <property type="entry name" value="BLR6548 PROTEIN"/>
    <property type="match status" value="1"/>
</dbReference>
<dbReference type="InterPro" id="IPR028082">
    <property type="entry name" value="Peripla_BP_I"/>
</dbReference>
<dbReference type="Pfam" id="PF13458">
    <property type="entry name" value="Peripla_BP_6"/>
    <property type="match status" value="1"/>
</dbReference>
<dbReference type="Gene3D" id="3.40.50.2300">
    <property type="match status" value="2"/>
</dbReference>
<organism evidence="4 5">
    <name type="scientific">Haloechinothrix salitolerans</name>
    <dbReference type="NCBI Taxonomy" id="926830"/>
    <lineage>
        <taxon>Bacteria</taxon>
        <taxon>Bacillati</taxon>
        <taxon>Actinomycetota</taxon>
        <taxon>Actinomycetes</taxon>
        <taxon>Pseudonocardiales</taxon>
        <taxon>Pseudonocardiaceae</taxon>
        <taxon>Haloechinothrix</taxon>
    </lineage>
</organism>
<dbReference type="EMBL" id="JBHSXX010000001">
    <property type="protein sequence ID" value="MFC6869127.1"/>
    <property type="molecule type" value="Genomic_DNA"/>
</dbReference>
<dbReference type="PANTHER" id="PTHR47235">
    <property type="entry name" value="BLR6548 PROTEIN"/>
    <property type="match status" value="1"/>
</dbReference>
<proteinExistence type="inferred from homology"/>
<gene>
    <name evidence="4" type="ORF">ACFQGD_18440</name>
</gene>
<evidence type="ECO:0000256" key="1">
    <source>
        <dbReference type="ARBA" id="ARBA00010062"/>
    </source>
</evidence>
<accession>A0ABW2C1D4</accession>
<comment type="similarity">
    <text evidence="1">Belongs to the leucine-binding protein family.</text>
</comment>
<keyword evidence="2" id="KW-0732">Signal</keyword>
<evidence type="ECO:0000313" key="4">
    <source>
        <dbReference type="EMBL" id="MFC6869127.1"/>
    </source>
</evidence>
<sequence>MIGSVADSSGLGSAGYDQVGDALRAWAAVTNAKGGIDGRPVKVIIKDPGGDAAKARSQAQELVEKHKVVALVANDGWTSSVNAWKDYAEKKKVPAIGGNCYATVWETSPTFFSQCPSFDAQLYGSVFLAAKHGQGTKFGGLFCSEDAVCTTAKDRWFGQGYAKRAGLDPVYQADVSLSQPDYTSECIQARNAGVEILALATDSATTKRIASSCRRQNFTPEYLISTSVAEPDQAKFIDEIISAQQAIPFSGTSTPAYQEFAAAWEKHYQEPPNPLAVNSWAAAKIFEKAVRSAKEITRSGLIDALYRFKKERFGGLTVPLSYGPKGTDSVDCVFYMKASGGNWSAPQGDRPVCW</sequence>
<evidence type="ECO:0000256" key="2">
    <source>
        <dbReference type="ARBA" id="ARBA00022729"/>
    </source>
</evidence>
<dbReference type="RefSeq" id="WP_345393440.1">
    <property type="nucleotide sequence ID" value="NZ_BAABLA010000019.1"/>
</dbReference>